<evidence type="ECO:0000256" key="9">
    <source>
        <dbReference type="SAM" id="Phobius"/>
    </source>
</evidence>
<dbReference type="GO" id="GO:0004129">
    <property type="term" value="F:cytochrome-c oxidase activity"/>
    <property type="evidence" value="ECO:0007669"/>
    <property type="project" value="InterPro"/>
</dbReference>
<reference evidence="11" key="1">
    <citation type="journal article" date="2009" name="Gene">
        <title>The complete mitochondrial genome of Watersipora subtorquata (Bryozoa, Gymnolaemata, Ctenostomata) with phylogenetic consideration of Bryozoa.</title>
        <authorList>
            <person name="Sun M."/>
            <person name="Wu Z."/>
            <person name="Shen X."/>
            <person name="Ren J."/>
            <person name="Liu X."/>
            <person name="Liu H."/>
            <person name="Liu B."/>
        </authorList>
    </citation>
    <scope>NUCLEOTIDE SEQUENCE</scope>
</reference>
<dbReference type="PROSITE" id="PS50253">
    <property type="entry name" value="COX3"/>
    <property type="match status" value="1"/>
</dbReference>
<dbReference type="Gene3D" id="1.20.120.80">
    <property type="entry name" value="Cytochrome c oxidase, subunit III, four-helix bundle"/>
    <property type="match status" value="1"/>
</dbReference>
<evidence type="ECO:0000256" key="7">
    <source>
        <dbReference type="ARBA" id="ARBA00023136"/>
    </source>
</evidence>
<evidence type="ECO:0000256" key="5">
    <source>
        <dbReference type="ARBA" id="ARBA00022967"/>
    </source>
</evidence>
<dbReference type="CTD" id="4514"/>
<dbReference type="Pfam" id="PF00510">
    <property type="entry name" value="COX3"/>
    <property type="match status" value="1"/>
</dbReference>
<gene>
    <name evidence="11" type="primary">COX3</name>
</gene>
<keyword evidence="7 9" id="KW-0472">Membrane</keyword>
<evidence type="ECO:0000256" key="1">
    <source>
        <dbReference type="ARBA" id="ARBA00004141"/>
    </source>
</evidence>
<dbReference type="InterPro" id="IPR035973">
    <property type="entry name" value="Cyt_c_oxidase_su3-like_sf"/>
</dbReference>
<feature type="transmembrane region" description="Helical" evidence="9">
    <location>
        <begin position="191"/>
        <end position="219"/>
    </location>
</feature>
<comment type="similarity">
    <text evidence="2 8">Belongs to the cytochrome c oxidase subunit 3 family.</text>
</comment>
<dbReference type="GO" id="GO:0006123">
    <property type="term" value="P:mitochondrial electron transport, cytochrome c to oxygen"/>
    <property type="evidence" value="ECO:0007669"/>
    <property type="project" value="TreeGrafter"/>
</dbReference>
<feature type="transmembrane region" description="Helical" evidence="9">
    <location>
        <begin position="240"/>
        <end position="260"/>
    </location>
</feature>
<feature type="domain" description="Heme-copper oxidase subunit III family profile" evidence="10">
    <location>
        <begin position="4"/>
        <end position="261"/>
    </location>
</feature>
<dbReference type="Gene3D" id="1.10.287.70">
    <property type="match status" value="1"/>
</dbReference>
<dbReference type="FunFam" id="1.20.120.80:FF:000002">
    <property type="entry name" value="Cytochrome c oxidase subunit 3"/>
    <property type="match status" value="1"/>
</dbReference>
<dbReference type="InterPro" id="IPR000298">
    <property type="entry name" value="Cyt_c_oxidase-like_su3"/>
</dbReference>
<dbReference type="GO" id="GO:0016020">
    <property type="term" value="C:membrane"/>
    <property type="evidence" value="ECO:0007669"/>
    <property type="project" value="UniProtKB-SubCell"/>
</dbReference>
<accession>C4MEF2</accession>
<sequence>MFFRINPFHLVDMSPWPLFGSLGALCLTSGMVSWFHHNKLDLLTLGLLIIVLTMIHWWRDVIREGTFMGMHTKKTVTGLRLGVILFIVSEICFFFAFFWSFFHSSLAPTIEIGATWPPVGVNPLNPWGAPLLNTVLLLSSGVTVTYSHHSLLSSTHKDTQIGLLLTIMLGFTFTMVQYAEYLETSFSISDSVYGTTFFVATGFHGLHVIIGSIFLFVCFIRGNFLHFNHNHHVGFEAAAWYWHFVDVVWLFLFVSIYWWGS</sequence>
<dbReference type="AlphaFoldDB" id="C4MEF2"/>
<evidence type="ECO:0000313" key="11">
    <source>
        <dbReference type="EMBL" id="ABY55220.1"/>
    </source>
</evidence>
<organism evidence="11">
    <name type="scientific">Watersipora subtorquata</name>
    <dbReference type="NCBI Taxonomy" id="193294"/>
    <lineage>
        <taxon>Eukaryota</taxon>
        <taxon>Metazoa</taxon>
        <taxon>Spiralia</taxon>
        <taxon>Lophotrochozoa</taxon>
        <taxon>Bryozoa</taxon>
        <taxon>Gymnolaemata</taxon>
        <taxon>Cheilostomatida</taxon>
        <taxon>Flustrina</taxon>
        <taxon>Smittinoidea</taxon>
        <taxon>Watersiporidae</taxon>
        <taxon>Watersipora</taxon>
    </lineage>
</organism>
<feature type="transmembrane region" description="Helical" evidence="9">
    <location>
        <begin position="42"/>
        <end position="58"/>
    </location>
</feature>
<feature type="transmembrane region" description="Helical" evidence="9">
    <location>
        <begin position="161"/>
        <end position="179"/>
    </location>
</feature>
<dbReference type="PANTHER" id="PTHR11403:SF7">
    <property type="entry name" value="CYTOCHROME C OXIDASE SUBUNIT 3"/>
    <property type="match status" value="1"/>
</dbReference>
<feature type="transmembrane region" description="Helical" evidence="9">
    <location>
        <begin position="79"/>
        <end position="102"/>
    </location>
</feature>
<feature type="transmembrane region" description="Helical" evidence="9">
    <location>
        <begin position="127"/>
        <end position="149"/>
    </location>
</feature>
<proteinExistence type="inferred from homology"/>
<evidence type="ECO:0000256" key="8">
    <source>
        <dbReference type="RuleBase" id="RU003375"/>
    </source>
</evidence>
<dbReference type="EMBL" id="EU365892">
    <property type="protein sequence ID" value="ABY55220.1"/>
    <property type="molecule type" value="Genomic_DNA"/>
</dbReference>
<name>C4MEF2_9BILA</name>
<dbReference type="RefSeq" id="YP_002456335.1">
    <property type="nucleotide sequence ID" value="NC_011820.2"/>
</dbReference>
<evidence type="ECO:0000256" key="4">
    <source>
        <dbReference type="ARBA" id="ARBA00022692"/>
    </source>
</evidence>
<comment type="subcellular location">
    <subcellularLocation>
        <location evidence="1">Membrane</location>
        <topology evidence="1">Multi-pass membrane protein</topology>
    </subcellularLocation>
</comment>
<dbReference type="GeneID" id="7256445"/>
<keyword evidence="8 11" id="KW-0496">Mitochondrion</keyword>
<keyword evidence="4 8" id="KW-0812">Transmembrane</keyword>
<evidence type="ECO:0000259" key="10">
    <source>
        <dbReference type="PROSITE" id="PS50253"/>
    </source>
</evidence>
<keyword evidence="5" id="KW-1278">Translocase</keyword>
<dbReference type="InterPro" id="IPR013833">
    <property type="entry name" value="Cyt_c_oxidase_su3_a-hlx"/>
</dbReference>
<dbReference type="SUPFAM" id="SSF81452">
    <property type="entry name" value="Cytochrome c oxidase subunit III-like"/>
    <property type="match status" value="1"/>
</dbReference>
<dbReference type="InterPro" id="IPR033945">
    <property type="entry name" value="Cyt_c_oxase_su3_dom"/>
</dbReference>
<dbReference type="PANTHER" id="PTHR11403">
    <property type="entry name" value="CYTOCHROME C OXIDASE SUBUNIT III"/>
    <property type="match status" value="1"/>
</dbReference>
<keyword evidence="6 9" id="KW-1133">Transmembrane helix</keyword>
<dbReference type="CDD" id="cd01665">
    <property type="entry name" value="Cyt_c_Oxidase_III"/>
    <property type="match status" value="1"/>
</dbReference>
<evidence type="ECO:0000256" key="6">
    <source>
        <dbReference type="ARBA" id="ARBA00022989"/>
    </source>
</evidence>
<dbReference type="InterPro" id="IPR024791">
    <property type="entry name" value="Cyt_c/ubiquinol_Oxase_su3"/>
</dbReference>
<feature type="transmembrane region" description="Helical" evidence="9">
    <location>
        <begin position="16"/>
        <end position="36"/>
    </location>
</feature>
<comment type="function">
    <text evidence="8">Component of the cytochrome c oxidase, the last enzyme in the mitochondrial electron transport chain which drives oxidative phosphorylation. The respiratory chain contains 3 multisubunit complexes succinate dehydrogenase (complex II, CII), ubiquinol-cytochrome c oxidoreductase (cytochrome b-c1 complex, complex III, CIII) and cytochrome c oxidase (complex IV, CIV), that cooperate to transfer electrons derived from NADH and succinate to molecular oxygen, creating an electrochemical gradient over the inner membrane that drives transmembrane transport and the ATP synthase. Cytochrome c oxidase is the component of the respiratory chain that catalyzes the reduction of oxygen to water. Electrons originating from reduced cytochrome c in the intermembrane space (IMS) are transferred via the dinuclear copper A center (CU(A)) of subunit 2 and heme A of subunit 1 to the active site in subunit 1, a binuclear center (BNC) formed by heme A3 and copper B (CU(B)). The BNC reduces molecular oxygen to 2 water molecules using 4 electrons from cytochrome c in the IMS and 4 protons from the mitochondrial matrix.</text>
</comment>
<evidence type="ECO:0000256" key="2">
    <source>
        <dbReference type="ARBA" id="ARBA00010581"/>
    </source>
</evidence>
<evidence type="ECO:0000256" key="3">
    <source>
        <dbReference type="ARBA" id="ARBA00015944"/>
    </source>
</evidence>
<protein>
    <recommendedName>
        <fullName evidence="3 8">Cytochrome c oxidase subunit 3</fullName>
    </recommendedName>
</protein>
<geneLocation type="mitochondrion" evidence="11"/>
<dbReference type="GO" id="GO:0005739">
    <property type="term" value="C:mitochondrion"/>
    <property type="evidence" value="ECO:0007669"/>
    <property type="project" value="TreeGrafter"/>
</dbReference>